<evidence type="ECO:0000256" key="2">
    <source>
        <dbReference type="ARBA" id="ARBA00022448"/>
    </source>
</evidence>
<dbReference type="InterPro" id="IPR036259">
    <property type="entry name" value="MFS_trans_sf"/>
</dbReference>
<evidence type="ECO:0000313" key="10">
    <source>
        <dbReference type="Proteomes" id="UP001223743"/>
    </source>
</evidence>
<comment type="subcellular location">
    <subcellularLocation>
        <location evidence="1">Cell membrane</location>
        <topology evidence="1">Multi-pass membrane protein</topology>
    </subcellularLocation>
</comment>
<feature type="transmembrane region" description="Helical" evidence="7">
    <location>
        <begin position="101"/>
        <end position="123"/>
    </location>
</feature>
<evidence type="ECO:0000259" key="8">
    <source>
        <dbReference type="PROSITE" id="PS50850"/>
    </source>
</evidence>
<feature type="transmembrane region" description="Helical" evidence="7">
    <location>
        <begin position="166"/>
        <end position="187"/>
    </location>
</feature>
<dbReference type="PANTHER" id="PTHR23517:SF13">
    <property type="entry name" value="MAJOR FACILITATOR SUPERFAMILY MFS_1"/>
    <property type="match status" value="1"/>
</dbReference>
<reference evidence="9 10" key="1">
    <citation type="submission" date="2023-07" db="EMBL/GenBank/DDBJ databases">
        <title>Genomic Encyclopedia of Type Strains, Phase IV (KMG-IV): sequencing the most valuable type-strain genomes for metagenomic binning, comparative biology and taxonomic classification.</title>
        <authorList>
            <person name="Goeker M."/>
        </authorList>
    </citation>
    <scope>NUCLEOTIDE SEQUENCE [LARGE SCALE GENOMIC DNA]</scope>
    <source>
        <strain evidence="9 10">B1-1</strain>
    </source>
</reference>
<feature type="transmembrane region" description="Helical" evidence="7">
    <location>
        <begin position="212"/>
        <end position="236"/>
    </location>
</feature>
<keyword evidence="2" id="KW-0813">Transport</keyword>
<evidence type="ECO:0000256" key="5">
    <source>
        <dbReference type="ARBA" id="ARBA00022989"/>
    </source>
</evidence>
<evidence type="ECO:0000256" key="6">
    <source>
        <dbReference type="ARBA" id="ARBA00023136"/>
    </source>
</evidence>
<feature type="transmembrane region" description="Helical" evidence="7">
    <location>
        <begin position="75"/>
        <end position="95"/>
    </location>
</feature>
<evidence type="ECO:0000256" key="3">
    <source>
        <dbReference type="ARBA" id="ARBA00022475"/>
    </source>
</evidence>
<dbReference type="Proteomes" id="UP001223743">
    <property type="component" value="Unassembled WGS sequence"/>
</dbReference>
<dbReference type="PANTHER" id="PTHR23517">
    <property type="entry name" value="RESISTANCE PROTEIN MDTM, PUTATIVE-RELATED-RELATED"/>
    <property type="match status" value="1"/>
</dbReference>
<feature type="transmembrane region" description="Helical" evidence="7">
    <location>
        <begin position="303"/>
        <end position="327"/>
    </location>
</feature>
<keyword evidence="10" id="KW-1185">Reference proteome</keyword>
<feature type="transmembrane region" description="Helical" evidence="7">
    <location>
        <begin position="339"/>
        <end position="358"/>
    </location>
</feature>
<feature type="transmembrane region" description="Helical" evidence="7">
    <location>
        <begin position="248"/>
        <end position="266"/>
    </location>
</feature>
<dbReference type="PROSITE" id="PS50850">
    <property type="entry name" value="MFS"/>
    <property type="match status" value="1"/>
</dbReference>
<proteinExistence type="predicted"/>
<dbReference type="Pfam" id="PF07690">
    <property type="entry name" value="MFS_1"/>
    <property type="match status" value="1"/>
</dbReference>
<evidence type="ECO:0000313" key="9">
    <source>
        <dbReference type="EMBL" id="MDQ0517464.1"/>
    </source>
</evidence>
<keyword evidence="3" id="KW-1003">Cell membrane</keyword>
<evidence type="ECO:0000256" key="4">
    <source>
        <dbReference type="ARBA" id="ARBA00022692"/>
    </source>
</evidence>
<dbReference type="SUPFAM" id="SSF103473">
    <property type="entry name" value="MFS general substrate transporter"/>
    <property type="match status" value="1"/>
</dbReference>
<keyword evidence="6 7" id="KW-0472">Membrane</keyword>
<keyword evidence="5 7" id="KW-1133">Transmembrane helix</keyword>
<feature type="transmembrane region" description="Helical" evidence="7">
    <location>
        <begin position="278"/>
        <end position="297"/>
    </location>
</feature>
<feature type="domain" description="Major facilitator superfamily (MFS) profile" evidence="8">
    <location>
        <begin position="9"/>
        <end position="393"/>
    </location>
</feature>
<gene>
    <name evidence="9" type="ORF">QO015_003077</name>
</gene>
<comment type="caution">
    <text evidence="9">The sequence shown here is derived from an EMBL/GenBank/DDBJ whole genome shotgun (WGS) entry which is preliminary data.</text>
</comment>
<protein>
    <submittedName>
        <fullName evidence="9">MFS family permease</fullName>
    </submittedName>
</protein>
<dbReference type="InterPro" id="IPR011701">
    <property type="entry name" value="MFS"/>
</dbReference>
<feature type="transmembrane region" description="Helical" evidence="7">
    <location>
        <begin position="43"/>
        <end position="63"/>
    </location>
</feature>
<evidence type="ECO:0000256" key="1">
    <source>
        <dbReference type="ARBA" id="ARBA00004651"/>
    </source>
</evidence>
<organism evidence="9 10">
    <name type="scientific">Kaistia geumhonensis</name>
    <dbReference type="NCBI Taxonomy" id="410839"/>
    <lineage>
        <taxon>Bacteria</taxon>
        <taxon>Pseudomonadati</taxon>
        <taxon>Pseudomonadota</taxon>
        <taxon>Alphaproteobacteria</taxon>
        <taxon>Hyphomicrobiales</taxon>
        <taxon>Kaistiaceae</taxon>
        <taxon>Kaistia</taxon>
    </lineage>
</organism>
<name>A0ABU0M919_9HYPH</name>
<dbReference type="InterPro" id="IPR020846">
    <property type="entry name" value="MFS_dom"/>
</dbReference>
<sequence>MPASRNIPARGFVALAIMVALLNSTASSPLYAVYRELWSLDTFTISAVFATYAGGTLLALLVLGRLSDRLPDRRIVICGALLLVIAGSLVFGTASDLEHLFLGRFLAGAGTGGVAGTASAALLELDPKLDARRSATLATSVFTIACALGPVITSACLALDLDPLRLPFLIVAALSLVALAGLVAVPFPARRSAGSPPLSATAADGSAQPPRIAGFAIAAAAVFIAWAVGSCFAALGPSFVRDLLGARSVATAGLIVTVFQLVGGISQMGFGSVASPKALVIGSGIIAAAMALCALAIEIAAPALFVAGTVLVGIGYGAAFVGAAGVVNRVAPPDRRATYVSAFYVTAYLSNSLPVLLLGRLSDMIGLADAFVALTAFAVISVMLLLPAAVPILKPFARRPAR</sequence>
<dbReference type="Gene3D" id="1.20.1250.20">
    <property type="entry name" value="MFS general substrate transporter like domains"/>
    <property type="match status" value="1"/>
</dbReference>
<feature type="transmembrane region" description="Helical" evidence="7">
    <location>
        <begin position="135"/>
        <end position="160"/>
    </location>
</feature>
<accession>A0ABU0M919</accession>
<evidence type="ECO:0000256" key="7">
    <source>
        <dbReference type="SAM" id="Phobius"/>
    </source>
</evidence>
<feature type="transmembrane region" description="Helical" evidence="7">
    <location>
        <begin position="370"/>
        <end position="393"/>
    </location>
</feature>
<keyword evidence="4 7" id="KW-0812">Transmembrane</keyword>
<dbReference type="RefSeq" id="WP_266283216.1">
    <property type="nucleotide sequence ID" value="NZ_JAPKNF010000002.1"/>
</dbReference>
<dbReference type="InterPro" id="IPR050171">
    <property type="entry name" value="MFS_Transporters"/>
</dbReference>
<dbReference type="EMBL" id="JAUSWJ010000001">
    <property type="protein sequence ID" value="MDQ0517464.1"/>
    <property type="molecule type" value="Genomic_DNA"/>
</dbReference>